<dbReference type="PROSITE" id="PS50928">
    <property type="entry name" value="ABC_TM1"/>
    <property type="match status" value="1"/>
</dbReference>
<organism evidence="9 10">
    <name type="scientific">Hypericibacter terrae</name>
    <dbReference type="NCBI Taxonomy" id="2602015"/>
    <lineage>
        <taxon>Bacteria</taxon>
        <taxon>Pseudomonadati</taxon>
        <taxon>Pseudomonadota</taxon>
        <taxon>Alphaproteobacteria</taxon>
        <taxon>Rhodospirillales</taxon>
        <taxon>Dongiaceae</taxon>
        <taxon>Hypericibacter</taxon>
    </lineage>
</organism>
<feature type="domain" description="ABC transmembrane type-1" evidence="8">
    <location>
        <begin position="97"/>
        <end position="299"/>
    </location>
</feature>
<dbReference type="Proteomes" id="UP000326202">
    <property type="component" value="Chromosome"/>
</dbReference>
<keyword evidence="4 7" id="KW-0812">Transmembrane</keyword>
<evidence type="ECO:0000256" key="2">
    <source>
        <dbReference type="ARBA" id="ARBA00022448"/>
    </source>
</evidence>
<dbReference type="EMBL" id="CP042906">
    <property type="protein sequence ID" value="QEX17796.1"/>
    <property type="molecule type" value="Genomic_DNA"/>
</dbReference>
<evidence type="ECO:0000313" key="10">
    <source>
        <dbReference type="Proteomes" id="UP000326202"/>
    </source>
</evidence>
<feature type="transmembrane region" description="Helical" evidence="7">
    <location>
        <begin position="12"/>
        <end position="32"/>
    </location>
</feature>
<keyword evidence="6 7" id="KW-0472">Membrane</keyword>
<dbReference type="RefSeq" id="WP_151178014.1">
    <property type="nucleotide sequence ID" value="NZ_CP042906.1"/>
</dbReference>
<dbReference type="PANTHER" id="PTHR43163">
    <property type="entry name" value="DIPEPTIDE TRANSPORT SYSTEM PERMEASE PROTEIN DPPB-RELATED"/>
    <property type="match status" value="1"/>
</dbReference>
<keyword evidence="10" id="KW-1185">Reference proteome</keyword>
<dbReference type="InterPro" id="IPR045621">
    <property type="entry name" value="BPD_transp_1_N"/>
</dbReference>
<dbReference type="InterPro" id="IPR000515">
    <property type="entry name" value="MetI-like"/>
</dbReference>
<keyword evidence="2 7" id="KW-0813">Transport</keyword>
<dbReference type="KEGG" id="htq:FRZ44_30990"/>
<dbReference type="Pfam" id="PF19300">
    <property type="entry name" value="BPD_transp_1_N"/>
    <property type="match status" value="1"/>
</dbReference>
<name>A0A5J6MSD3_9PROT</name>
<dbReference type="Gene3D" id="1.10.3720.10">
    <property type="entry name" value="MetI-like"/>
    <property type="match status" value="1"/>
</dbReference>
<evidence type="ECO:0000256" key="3">
    <source>
        <dbReference type="ARBA" id="ARBA00022475"/>
    </source>
</evidence>
<evidence type="ECO:0000256" key="6">
    <source>
        <dbReference type="ARBA" id="ARBA00023136"/>
    </source>
</evidence>
<gene>
    <name evidence="9" type="ORF">FRZ44_30990</name>
</gene>
<feature type="transmembrane region" description="Helical" evidence="7">
    <location>
        <begin position="101"/>
        <end position="124"/>
    </location>
</feature>
<accession>A0A5J6MSD3</accession>
<protein>
    <submittedName>
        <fullName evidence="9">ABC transporter permease</fullName>
    </submittedName>
</protein>
<evidence type="ECO:0000256" key="7">
    <source>
        <dbReference type="RuleBase" id="RU363032"/>
    </source>
</evidence>
<sequence length="312" mass="34111">MGRYRFILWRPLQLVPVLLGVSLISFLLVHAIPGDPVRILLGTRATAAVIEATRAQYGLDQPLALQYLYFLKNLAAGEFGKSIIFKIGIPKLVVSRIVPTLFLLGYAIFMSVVIAIGFAVLAAVYRGRWPDQVVRVYSTAGLGLPAFWLGIVLIILFSIELGLFPVSGYGETPLDHLHHLFLPALTIALALSPVLIRNLRASLLAEMEADYVKAARSRGLSEAKIFRRHIFRNSLIPTITLLGVNVGWLIGGTVVVEQVFSVPGLGSLMVSSIFARDYLVVQVVTLAFALAVILTNFIVDIVTVALDPRVKL</sequence>
<dbReference type="CDD" id="cd06261">
    <property type="entry name" value="TM_PBP2"/>
    <property type="match status" value="1"/>
</dbReference>
<dbReference type="OrthoDB" id="7834831at2"/>
<proteinExistence type="inferred from homology"/>
<feature type="transmembrane region" description="Helical" evidence="7">
    <location>
        <begin position="235"/>
        <end position="260"/>
    </location>
</feature>
<keyword evidence="5 7" id="KW-1133">Transmembrane helix</keyword>
<dbReference type="AlphaFoldDB" id="A0A5J6MSD3"/>
<evidence type="ECO:0000313" key="9">
    <source>
        <dbReference type="EMBL" id="QEX17796.1"/>
    </source>
</evidence>
<evidence type="ECO:0000256" key="4">
    <source>
        <dbReference type="ARBA" id="ARBA00022692"/>
    </source>
</evidence>
<feature type="transmembrane region" description="Helical" evidence="7">
    <location>
        <begin position="177"/>
        <end position="196"/>
    </location>
</feature>
<dbReference type="GO" id="GO:0055085">
    <property type="term" value="P:transmembrane transport"/>
    <property type="evidence" value="ECO:0007669"/>
    <property type="project" value="InterPro"/>
</dbReference>
<reference evidence="9 10" key="1">
    <citation type="submission" date="2019-08" db="EMBL/GenBank/DDBJ databases">
        <title>Hyperibacter terrae gen. nov., sp. nov. and Hyperibacter viscosus sp. nov., two new members in the family Rhodospirillaceae isolated from the rhizosphere of Hypericum perforatum.</title>
        <authorList>
            <person name="Noviana Z."/>
        </authorList>
    </citation>
    <scope>NUCLEOTIDE SEQUENCE [LARGE SCALE GENOMIC DNA]</scope>
    <source>
        <strain evidence="9 10">R5913</strain>
    </source>
</reference>
<evidence type="ECO:0000256" key="5">
    <source>
        <dbReference type="ARBA" id="ARBA00022989"/>
    </source>
</evidence>
<dbReference type="PANTHER" id="PTHR43163:SF6">
    <property type="entry name" value="DIPEPTIDE TRANSPORT SYSTEM PERMEASE PROTEIN DPPB-RELATED"/>
    <property type="match status" value="1"/>
</dbReference>
<keyword evidence="3" id="KW-1003">Cell membrane</keyword>
<evidence type="ECO:0000259" key="8">
    <source>
        <dbReference type="PROSITE" id="PS50928"/>
    </source>
</evidence>
<feature type="transmembrane region" description="Helical" evidence="7">
    <location>
        <begin position="280"/>
        <end position="306"/>
    </location>
</feature>
<dbReference type="SUPFAM" id="SSF161098">
    <property type="entry name" value="MetI-like"/>
    <property type="match status" value="1"/>
</dbReference>
<dbReference type="InterPro" id="IPR035906">
    <property type="entry name" value="MetI-like_sf"/>
</dbReference>
<dbReference type="GO" id="GO:0005886">
    <property type="term" value="C:plasma membrane"/>
    <property type="evidence" value="ECO:0007669"/>
    <property type="project" value="UniProtKB-SubCell"/>
</dbReference>
<evidence type="ECO:0000256" key="1">
    <source>
        <dbReference type="ARBA" id="ARBA00004651"/>
    </source>
</evidence>
<comment type="subcellular location">
    <subcellularLocation>
        <location evidence="1 7">Cell membrane</location>
        <topology evidence="1 7">Multi-pass membrane protein</topology>
    </subcellularLocation>
</comment>
<feature type="transmembrane region" description="Helical" evidence="7">
    <location>
        <begin position="136"/>
        <end position="157"/>
    </location>
</feature>
<comment type="similarity">
    <text evidence="7">Belongs to the binding-protein-dependent transport system permease family.</text>
</comment>
<dbReference type="Pfam" id="PF00528">
    <property type="entry name" value="BPD_transp_1"/>
    <property type="match status" value="1"/>
</dbReference>